<dbReference type="InterPro" id="IPR013229">
    <property type="entry name" value="PEGA"/>
</dbReference>
<dbReference type="PROSITE" id="PS51257">
    <property type="entry name" value="PROKAR_LIPOPROTEIN"/>
    <property type="match status" value="1"/>
</dbReference>
<dbReference type="RefSeq" id="WP_119275529.1">
    <property type="nucleotide sequence ID" value="NZ_QWLA01000002.1"/>
</dbReference>
<comment type="caution">
    <text evidence="2">The sequence shown here is derived from an EMBL/GenBank/DDBJ whole genome shotgun (WGS) entry which is preliminary data.</text>
</comment>
<evidence type="ECO:0000313" key="2">
    <source>
        <dbReference type="EMBL" id="RIH89562.1"/>
    </source>
</evidence>
<evidence type="ECO:0000259" key="1">
    <source>
        <dbReference type="Pfam" id="PF08308"/>
    </source>
</evidence>
<proteinExistence type="predicted"/>
<dbReference type="EMBL" id="QWLA01000002">
    <property type="protein sequence ID" value="RIH89562.1"/>
    <property type="molecule type" value="Genomic_DNA"/>
</dbReference>
<name>A0A399F3W8_9DEIN</name>
<protein>
    <submittedName>
        <fullName evidence="2">PEGA domain protein</fullName>
    </submittedName>
</protein>
<feature type="domain" description="PEGA" evidence="1">
    <location>
        <begin position="31"/>
        <end position="102"/>
    </location>
</feature>
<evidence type="ECO:0000313" key="3">
    <source>
        <dbReference type="Proteomes" id="UP000265341"/>
    </source>
</evidence>
<accession>A0A399F3W8</accession>
<dbReference type="Proteomes" id="UP000265341">
    <property type="component" value="Unassembled WGS sequence"/>
</dbReference>
<dbReference type="Pfam" id="PF08308">
    <property type="entry name" value="PEGA"/>
    <property type="match status" value="1"/>
</dbReference>
<organism evidence="2 3">
    <name type="scientific">Calidithermus roseus</name>
    <dbReference type="NCBI Taxonomy" id="1644118"/>
    <lineage>
        <taxon>Bacteria</taxon>
        <taxon>Thermotogati</taxon>
        <taxon>Deinococcota</taxon>
        <taxon>Deinococci</taxon>
        <taxon>Thermales</taxon>
        <taxon>Thermaceae</taxon>
        <taxon>Calidithermus</taxon>
    </lineage>
</organism>
<keyword evidence="3" id="KW-1185">Reference proteome</keyword>
<reference evidence="2 3" key="1">
    <citation type="submission" date="2018-08" db="EMBL/GenBank/DDBJ databases">
        <title>Meiothermus roseus NBRC 110900 genome sequencing project.</title>
        <authorList>
            <person name="Da Costa M.S."/>
            <person name="Albuquerque L."/>
            <person name="Raposo P."/>
            <person name="Froufe H.J.C."/>
            <person name="Barroso C.S."/>
            <person name="Egas C."/>
        </authorList>
    </citation>
    <scope>NUCLEOTIDE SEQUENCE [LARGE SCALE GENOMIC DNA]</scope>
    <source>
        <strain evidence="2 3">NBRC 110900</strain>
    </source>
</reference>
<dbReference type="OrthoDB" id="34570at2"/>
<gene>
    <name evidence="2" type="ORF">Mrose_00150</name>
</gene>
<sequence length="105" mass="11418">MGLRFVLAFFALLLAGCFPVVVEVPPPPGVTTLEVRTSSAQAIVFVDGREVGRVGQDRVLVFPRIQPGTHEVVVLAPGHEVFIQTIRIASGQHLLLNVTLRRLPL</sequence>
<dbReference type="AlphaFoldDB" id="A0A399F3W8"/>